<dbReference type="GO" id="GO:0016491">
    <property type="term" value="F:oxidoreductase activity"/>
    <property type="evidence" value="ECO:0007669"/>
    <property type="project" value="UniProtKB-KW"/>
</dbReference>
<protein>
    <recommendedName>
        <fullName evidence="2">NADP-dependent oxidoreductase domain-containing protein</fullName>
    </recommendedName>
</protein>
<feature type="domain" description="NADP-dependent oxidoreductase" evidence="2">
    <location>
        <begin position="44"/>
        <end position="330"/>
    </location>
</feature>
<evidence type="ECO:0000256" key="1">
    <source>
        <dbReference type="ARBA" id="ARBA00023002"/>
    </source>
</evidence>
<evidence type="ECO:0000259" key="2">
    <source>
        <dbReference type="Pfam" id="PF00248"/>
    </source>
</evidence>
<dbReference type="InterPro" id="IPR023210">
    <property type="entry name" value="NADP_OxRdtase_dom"/>
</dbReference>
<dbReference type="Pfam" id="PF00248">
    <property type="entry name" value="Aldo_ket_red"/>
    <property type="match status" value="1"/>
</dbReference>
<keyword evidence="1" id="KW-0560">Oxidoreductase</keyword>
<evidence type="ECO:0000313" key="4">
    <source>
        <dbReference type="Proteomes" id="UP000663853"/>
    </source>
</evidence>
<name>A0A8H3AN48_9AGAM</name>
<dbReference type="GO" id="GO:0005737">
    <property type="term" value="C:cytoplasm"/>
    <property type="evidence" value="ECO:0007669"/>
    <property type="project" value="TreeGrafter"/>
</dbReference>
<organism evidence="3 4">
    <name type="scientific">Rhizoctonia solani</name>
    <dbReference type="NCBI Taxonomy" id="456999"/>
    <lineage>
        <taxon>Eukaryota</taxon>
        <taxon>Fungi</taxon>
        <taxon>Dikarya</taxon>
        <taxon>Basidiomycota</taxon>
        <taxon>Agaricomycotina</taxon>
        <taxon>Agaricomycetes</taxon>
        <taxon>Cantharellales</taxon>
        <taxon>Ceratobasidiaceae</taxon>
        <taxon>Rhizoctonia</taxon>
    </lineage>
</organism>
<dbReference type="Proteomes" id="UP000663853">
    <property type="component" value="Unassembled WGS sequence"/>
</dbReference>
<dbReference type="EMBL" id="CAJMXA010000422">
    <property type="protein sequence ID" value="CAE6430149.1"/>
    <property type="molecule type" value="Genomic_DNA"/>
</dbReference>
<dbReference type="PANTHER" id="PTHR43625">
    <property type="entry name" value="AFLATOXIN B1 ALDEHYDE REDUCTASE"/>
    <property type="match status" value="1"/>
</dbReference>
<gene>
    <name evidence="3" type="ORF">RDB_LOCUS22684</name>
</gene>
<dbReference type="PANTHER" id="PTHR43625:SF40">
    <property type="entry name" value="ALDO-KETO REDUCTASE YAKC [NADP(+)]"/>
    <property type="match status" value="1"/>
</dbReference>
<comment type="caution">
    <text evidence="3">The sequence shown here is derived from an EMBL/GenBank/DDBJ whole genome shotgun (WGS) entry which is preliminary data.</text>
</comment>
<evidence type="ECO:0000313" key="3">
    <source>
        <dbReference type="EMBL" id="CAE6430149.1"/>
    </source>
</evidence>
<dbReference type="InterPro" id="IPR050791">
    <property type="entry name" value="Aldo-Keto_reductase"/>
</dbReference>
<reference evidence="3" key="1">
    <citation type="submission" date="2021-01" db="EMBL/GenBank/DDBJ databases">
        <authorList>
            <person name="Kaushik A."/>
        </authorList>
    </citation>
    <scope>NUCLEOTIDE SEQUENCE</scope>
    <source>
        <strain evidence="3">AG6-10EEA</strain>
    </source>
</reference>
<dbReference type="InterPro" id="IPR036812">
    <property type="entry name" value="NAD(P)_OxRdtase_dom_sf"/>
</dbReference>
<dbReference type="Gene3D" id="3.20.20.100">
    <property type="entry name" value="NADP-dependent oxidoreductase domain"/>
    <property type="match status" value="1"/>
</dbReference>
<dbReference type="SUPFAM" id="SSF51430">
    <property type="entry name" value="NAD(P)-linked oxidoreductase"/>
    <property type="match status" value="1"/>
</dbReference>
<proteinExistence type="predicted"/>
<accession>A0A8H3AN48</accession>
<dbReference type="AlphaFoldDB" id="A0A8H3AN48"/>
<sequence>MSQAASALPFTQCELSKVMPASSLTRRIGHDTFAAIGYATAWLGGGHDDFPGYENEWRFRMLDRLVELSCTHWDSASSYGDSEELIGKWLNRTGQREKIFLATKFGLFKQPDGSSIMINSPDLRESLNQSLKRLNADMIDIFYVHYYDKRFLIENTMEALAEYVKAGKIWYIGLCEPTVDRLRRAHKVHPVAAIQVEHSPFELKIETKGILSTARELGVAVVAYSPMGKGLLDEQIKSHSGFGENDPRKSKLKYSQENFPKISELVNGFKDIAIRHNATPGQIALAYLLAQGDDIIPIPVGKCINDIGENLGAQEIGLTPEELELLRKLVEHAESKPGHNGL</sequence>